<name>A0A2U1CNJ3_9BURK</name>
<dbReference type="RefSeq" id="WP_116518447.1">
    <property type="nucleotide sequence ID" value="NZ_JACCEX010000002.1"/>
</dbReference>
<dbReference type="InterPro" id="IPR011008">
    <property type="entry name" value="Dimeric_a/b-barrel"/>
</dbReference>
<protein>
    <recommendedName>
        <fullName evidence="3">EthD domain-containing protein</fullName>
    </recommendedName>
</protein>
<reference evidence="1 2" key="1">
    <citation type="submission" date="2018-04" db="EMBL/GenBank/DDBJ databases">
        <title>Genomic Encyclopedia of Type Strains, Phase IV (KMG-IV): sequencing the most valuable type-strain genomes for metagenomic binning, comparative biology and taxonomic classification.</title>
        <authorList>
            <person name="Goeker M."/>
        </authorList>
    </citation>
    <scope>NUCLEOTIDE SEQUENCE [LARGE SCALE GENOMIC DNA]</scope>
    <source>
        <strain evidence="1 2">DSM 10065</strain>
    </source>
</reference>
<dbReference type="OrthoDB" id="5343971at2"/>
<evidence type="ECO:0000313" key="2">
    <source>
        <dbReference type="Proteomes" id="UP000246145"/>
    </source>
</evidence>
<proteinExistence type="predicted"/>
<keyword evidence="2" id="KW-1185">Reference proteome</keyword>
<comment type="caution">
    <text evidence="1">The sequence shown here is derived from an EMBL/GenBank/DDBJ whole genome shotgun (WGS) entry which is preliminary data.</text>
</comment>
<accession>A0A2U1CNJ3</accession>
<dbReference type="AlphaFoldDB" id="A0A2U1CNJ3"/>
<dbReference type="Proteomes" id="UP000246145">
    <property type="component" value="Unassembled WGS sequence"/>
</dbReference>
<organism evidence="1 2">
    <name type="scientific">Pusillimonas noertemannii</name>
    <dbReference type="NCBI Taxonomy" id="305977"/>
    <lineage>
        <taxon>Bacteria</taxon>
        <taxon>Pseudomonadati</taxon>
        <taxon>Pseudomonadota</taxon>
        <taxon>Betaproteobacteria</taxon>
        <taxon>Burkholderiales</taxon>
        <taxon>Alcaligenaceae</taxon>
        <taxon>Pusillimonas</taxon>
    </lineage>
</organism>
<evidence type="ECO:0008006" key="3">
    <source>
        <dbReference type="Google" id="ProtNLM"/>
    </source>
</evidence>
<gene>
    <name evidence="1" type="ORF">C7440_2079</name>
</gene>
<dbReference type="SUPFAM" id="SSF54909">
    <property type="entry name" value="Dimeric alpha+beta barrel"/>
    <property type="match status" value="1"/>
</dbReference>
<dbReference type="Gene3D" id="3.30.70.100">
    <property type="match status" value="1"/>
</dbReference>
<dbReference type="EMBL" id="QEKO01000002">
    <property type="protein sequence ID" value="PVY62585.1"/>
    <property type="molecule type" value="Genomic_DNA"/>
</dbReference>
<sequence length="128" mass="14622">MYMVAFCYPNGEARKFDYEHLVNRHLPLGVGLTHKHLEIKPLKIVAYFPVHGPNNKEDSSPYSAITNVYFEKKEEAEKFLGLFDVEEAARLLSEDFPNYTPGPPSVLMARVTEITDMDALVDQFVQTQ</sequence>
<evidence type="ECO:0000313" key="1">
    <source>
        <dbReference type="EMBL" id="PVY62585.1"/>
    </source>
</evidence>